<organism evidence="1 2">
    <name type="scientific">Vigna unguiculata</name>
    <name type="common">Cowpea</name>
    <dbReference type="NCBI Taxonomy" id="3917"/>
    <lineage>
        <taxon>Eukaryota</taxon>
        <taxon>Viridiplantae</taxon>
        <taxon>Streptophyta</taxon>
        <taxon>Embryophyta</taxon>
        <taxon>Tracheophyta</taxon>
        <taxon>Spermatophyta</taxon>
        <taxon>Magnoliopsida</taxon>
        <taxon>eudicotyledons</taxon>
        <taxon>Gunneridae</taxon>
        <taxon>Pentapetalae</taxon>
        <taxon>rosids</taxon>
        <taxon>fabids</taxon>
        <taxon>Fabales</taxon>
        <taxon>Fabaceae</taxon>
        <taxon>Papilionoideae</taxon>
        <taxon>50 kb inversion clade</taxon>
        <taxon>NPAAA clade</taxon>
        <taxon>indigoferoid/millettioid clade</taxon>
        <taxon>Phaseoleae</taxon>
        <taxon>Vigna</taxon>
    </lineage>
</organism>
<sequence>MVSAARKFSNKAAALRFLLCSRLQVSRWYAGSWWQQCEGFAVQVHSDSGSRYWWCVTDGGVSIAGAGSNRCAMEKVVSMVVGVSAL</sequence>
<protein>
    <submittedName>
        <fullName evidence="1">Uncharacterized protein</fullName>
    </submittedName>
</protein>
<proteinExistence type="predicted"/>
<gene>
    <name evidence="1" type="ORF">DEO72_LG7g1727</name>
</gene>
<dbReference type="AlphaFoldDB" id="A0A4D6MKA8"/>
<dbReference type="EMBL" id="CP039351">
    <property type="protein sequence ID" value="QCE00437.1"/>
    <property type="molecule type" value="Genomic_DNA"/>
</dbReference>
<keyword evidence="2" id="KW-1185">Reference proteome</keyword>
<reference evidence="1 2" key="1">
    <citation type="submission" date="2019-04" db="EMBL/GenBank/DDBJ databases">
        <title>An improved genome assembly and genetic linkage map for asparagus bean, Vigna unguiculata ssp. sesquipedialis.</title>
        <authorList>
            <person name="Xia Q."/>
            <person name="Zhang R."/>
            <person name="Dong Y."/>
        </authorList>
    </citation>
    <scope>NUCLEOTIDE SEQUENCE [LARGE SCALE GENOMIC DNA]</scope>
    <source>
        <tissue evidence="1">Leaf</tissue>
    </source>
</reference>
<evidence type="ECO:0000313" key="1">
    <source>
        <dbReference type="EMBL" id="QCE00437.1"/>
    </source>
</evidence>
<dbReference type="Proteomes" id="UP000501690">
    <property type="component" value="Linkage Group LG7"/>
</dbReference>
<accession>A0A4D6MKA8</accession>
<evidence type="ECO:0000313" key="2">
    <source>
        <dbReference type="Proteomes" id="UP000501690"/>
    </source>
</evidence>
<name>A0A4D6MKA8_VIGUN</name>